<reference evidence="11" key="1">
    <citation type="journal article" date="2014" name="Int. J. Syst. Evol. Microbiol.">
        <title>Complete genome sequence of Corynebacterium casei LMG S-19264T (=DSM 44701T), isolated from a smear-ripened cheese.</title>
        <authorList>
            <consortium name="US DOE Joint Genome Institute (JGI-PGF)"/>
            <person name="Walter F."/>
            <person name="Albersmeier A."/>
            <person name="Kalinowski J."/>
            <person name="Ruckert C."/>
        </authorList>
    </citation>
    <scope>NUCLEOTIDE SEQUENCE</scope>
    <source>
        <strain evidence="11">CGMCC 1.15371</strain>
    </source>
</reference>
<proteinExistence type="inferred from homology"/>
<keyword evidence="11" id="KW-0282">Flagellum</keyword>
<accession>A0A8J2YE93</accession>
<keyword evidence="11" id="KW-0969">Cilium</keyword>
<dbReference type="Pfam" id="PF06429">
    <property type="entry name" value="Flg_bbr_C"/>
    <property type="match status" value="1"/>
</dbReference>
<evidence type="ECO:0000256" key="5">
    <source>
        <dbReference type="ARBA" id="ARBA00022525"/>
    </source>
</evidence>
<evidence type="ECO:0000259" key="8">
    <source>
        <dbReference type="Pfam" id="PF00460"/>
    </source>
</evidence>
<evidence type="ECO:0000256" key="4">
    <source>
        <dbReference type="ARBA" id="ARBA00016244"/>
    </source>
</evidence>
<evidence type="ECO:0000259" key="9">
    <source>
        <dbReference type="Pfam" id="PF06429"/>
    </source>
</evidence>
<dbReference type="InterPro" id="IPR002371">
    <property type="entry name" value="FlgK"/>
</dbReference>
<evidence type="ECO:0000256" key="2">
    <source>
        <dbReference type="ARBA" id="ARBA00004613"/>
    </source>
</evidence>
<feature type="domain" description="Flagellar hook-associated protein FlgK helical" evidence="10">
    <location>
        <begin position="102"/>
        <end position="336"/>
    </location>
</feature>
<dbReference type="EMBL" id="BMIR01000005">
    <property type="protein sequence ID" value="GGE36193.1"/>
    <property type="molecule type" value="Genomic_DNA"/>
</dbReference>
<dbReference type="Pfam" id="PF22638">
    <property type="entry name" value="FlgK_D1"/>
    <property type="match status" value="1"/>
</dbReference>
<gene>
    <name evidence="7 11" type="primary">flgK</name>
    <name evidence="11" type="ORF">GCM10011391_13730</name>
</gene>
<feature type="domain" description="Flagellar basal body rod protein N-terminal" evidence="8">
    <location>
        <begin position="8"/>
        <end position="37"/>
    </location>
</feature>
<evidence type="ECO:0000259" key="10">
    <source>
        <dbReference type="Pfam" id="PF22638"/>
    </source>
</evidence>
<dbReference type="Proteomes" id="UP000628775">
    <property type="component" value="Unassembled WGS sequence"/>
</dbReference>
<organism evidence="11 12">
    <name type="scientific">Pullulanibacillus camelliae</name>
    <dbReference type="NCBI Taxonomy" id="1707096"/>
    <lineage>
        <taxon>Bacteria</taxon>
        <taxon>Bacillati</taxon>
        <taxon>Bacillota</taxon>
        <taxon>Bacilli</taxon>
        <taxon>Bacillales</taxon>
        <taxon>Sporolactobacillaceae</taxon>
        <taxon>Pullulanibacillus</taxon>
    </lineage>
</organism>
<dbReference type="SUPFAM" id="SSF64518">
    <property type="entry name" value="Phase 1 flagellin"/>
    <property type="match status" value="1"/>
</dbReference>
<dbReference type="NCBIfam" id="TIGR02492">
    <property type="entry name" value="flgK_ends"/>
    <property type="match status" value="1"/>
</dbReference>
<dbReference type="PANTHER" id="PTHR30033">
    <property type="entry name" value="FLAGELLAR HOOK-ASSOCIATED PROTEIN 1"/>
    <property type="match status" value="1"/>
</dbReference>
<keyword evidence="5 7" id="KW-0964">Secreted</keyword>
<name>A0A8J2YE93_9BACL</name>
<dbReference type="GO" id="GO:0005576">
    <property type="term" value="C:extracellular region"/>
    <property type="evidence" value="ECO:0007669"/>
    <property type="project" value="UniProtKB-SubCell"/>
</dbReference>
<keyword evidence="6 7" id="KW-0975">Bacterial flagellum</keyword>
<protein>
    <recommendedName>
        <fullName evidence="4 7">Flagellar hook-associated protein 1</fullName>
        <shortName evidence="7">HAP1</shortName>
    </recommendedName>
</protein>
<sequence>MTSTFSSLETVRRALFATQAAIQTTGHNISNADTDGYSRQRVNLQASTPFPSVGMNSPVIPGQIGTGVEVGSVERIRDQFIDNQVRQQATATGYWQAKSDALSQMEDIMNEPTDQGLSSAIDNFWQSLQDLADNPTDSGARSVVKQDAQTLNDTFHYLSSSLQTVQSNLKDQINVNATQINSLASQINELNKQIAKVEPSGYVANDLYDQRDKLVDQLSQLANVQVTKTSSGGDANSSADGIYTVKIVGSDNKSYTLVDGQNFKTNQFSASVDDETNTATVTVGGQKVNGVGGKIQGLIESATVDFPNMMDSLDQMAYNLANAFNAQHEQGYGLKPDDPDADTPHGQDFFGWTDPETGESIELDSAKGAAQAIDISDAIKKSIDNIAAAGSDGDDGGSLGDGDNTNANALSDVLTDLKMNFTTSDGETTNTTLKGYLQSTIGEMGVNANKANTMTKNSQTLQDNAADQRQSVSGVSIDEEMTNLIQYQQGYNAAAKMISVINDMLDTIVNSMGR</sequence>
<dbReference type="GO" id="GO:0009424">
    <property type="term" value="C:bacterial-type flagellum hook"/>
    <property type="evidence" value="ECO:0007669"/>
    <property type="project" value="UniProtKB-UniRule"/>
</dbReference>
<comment type="subcellular location">
    <subcellularLocation>
        <location evidence="1 7">Bacterial flagellum</location>
    </subcellularLocation>
    <subcellularLocation>
        <location evidence="2 7">Secreted</location>
    </subcellularLocation>
</comment>
<dbReference type="InterPro" id="IPR001444">
    <property type="entry name" value="Flag_bb_rod_N"/>
</dbReference>
<dbReference type="GO" id="GO:0044780">
    <property type="term" value="P:bacterial-type flagellum assembly"/>
    <property type="evidence" value="ECO:0007669"/>
    <property type="project" value="InterPro"/>
</dbReference>
<dbReference type="PANTHER" id="PTHR30033:SF1">
    <property type="entry name" value="FLAGELLAR HOOK-ASSOCIATED PROTEIN 1"/>
    <property type="match status" value="1"/>
</dbReference>
<evidence type="ECO:0000256" key="1">
    <source>
        <dbReference type="ARBA" id="ARBA00004365"/>
    </source>
</evidence>
<dbReference type="Pfam" id="PF00460">
    <property type="entry name" value="Flg_bb_rod"/>
    <property type="match status" value="1"/>
</dbReference>
<keyword evidence="11" id="KW-0966">Cell projection</keyword>
<dbReference type="GO" id="GO:0005198">
    <property type="term" value="F:structural molecule activity"/>
    <property type="evidence" value="ECO:0007669"/>
    <property type="project" value="UniProtKB-UniRule"/>
</dbReference>
<reference evidence="11" key="2">
    <citation type="submission" date="2020-09" db="EMBL/GenBank/DDBJ databases">
        <authorList>
            <person name="Sun Q."/>
            <person name="Zhou Y."/>
        </authorList>
    </citation>
    <scope>NUCLEOTIDE SEQUENCE</scope>
    <source>
        <strain evidence="11">CGMCC 1.15371</strain>
    </source>
</reference>
<evidence type="ECO:0000313" key="12">
    <source>
        <dbReference type="Proteomes" id="UP000628775"/>
    </source>
</evidence>
<evidence type="ECO:0000256" key="6">
    <source>
        <dbReference type="ARBA" id="ARBA00023143"/>
    </source>
</evidence>
<dbReference type="InterPro" id="IPR053927">
    <property type="entry name" value="FlgK_helical"/>
</dbReference>
<dbReference type="InterPro" id="IPR010930">
    <property type="entry name" value="Flg_bb/hook_C_dom"/>
</dbReference>
<comment type="caution">
    <text evidence="11">The sequence shown here is derived from an EMBL/GenBank/DDBJ whole genome shotgun (WGS) entry which is preliminary data.</text>
</comment>
<comment type="similarity">
    <text evidence="3 7">Belongs to the flagella basal body rod proteins family.</text>
</comment>
<evidence type="ECO:0000256" key="3">
    <source>
        <dbReference type="ARBA" id="ARBA00009677"/>
    </source>
</evidence>
<dbReference type="PRINTS" id="PR01005">
    <property type="entry name" value="FLGHOOKAP1"/>
</dbReference>
<dbReference type="AlphaFoldDB" id="A0A8J2YE93"/>
<dbReference type="RefSeq" id="WP_188691171.1">
    <property type="nucleotide sequence ID" value="NZ_BMIR01000005.1"/>
</dbReference>
<keyword evidence="12" id="KW-1185">Reference proteome</keyword>
<evidence type="ECO:0000256" key="7">
    <source>
        <dbReference type="RuleBase" id="RU362065"/>
    </source>
</evidence>
<evidence type="ECO:0000313" key="11">
    <source>
        <dbReference type="EMBL" id="GGE36193.1"/>
    </source>
</evidence>
<feature type="domain" description="Flagellar basal-body/hook protein C-terminal" evidence="9">
    <location>
        <begin position="471"/>
        <end position="510"/>
    </location>
</feature>